<feature type="transmembrane region" description="Helical" evidence="17">
    <location>
        <begin position="280"/>
        <end position="307"/>
    </location>
</feature>
<evidence type="ECO:0000256" key="6">
    <source>
        <dbReference type="ARBA" id="ARBA00022925"/>
    </source>
</evidence>
<evidence type="ECO:0000313" key="19">
    <source>
        <dbReference type="EMBL" id="GBP59476.1"/>
    </source>
</evidence>
<dbReference type="GO" id="GO:0009881">
    <property type="term" value="F:photoreceptor activity"/>
    <property type="evidence" value="ECO:0007669"/>
    <property type="project" value="UniProtKB-KW"/>
</dbReference>
<dbReference type="InterPro" id="IPR017452">
    <property type="entry name" value="GPCR_Rhodpsn_7TM"/>
</dbReference>
<dbReference type="InterPro" id="IPR027430">
    <property type="entry name" value="Retinal_BS"/>
</dbReference>
<keyword evidence="13 15" id="KW-0807">Transducer</keyword>
<evidence type="ECO:0000256" key="14">
    <source>
        <dbReference type="ARBA" id="ARBA00023305"/>
    </source>
</evidence>
<keyword evidence="4" id="KW-0716">Sensory transduction</keyword>
<evidence type="ECO:0000256" key="3">
    <source>
        <dbReference type="ARBA" id="ARBA00022543"/>
    </source>
</evidence>
<dbReference type="InterPro" id="IPR000276">
    <property type="entry name" value="GPCR_Rhodpsn"/>
</dbReference>
<evidence type="ECO:0000256" key="17">
    <source>
        <dbReference type="SAM" id="Phobius"/>
    </source>
</evidence>
<evidence type="ECO:0000256" key="8">
    <source>
        <dbReference type="ARBA" id="ARBA00022991"/>
    </source>
</evidence>
<organism evidence="19 20">
    <name type="scientific">Eumeta variegata</name>
    <name type="common">Bagworm moth</name>
    <name type="synonym">Eumeta japonica</name>
    <dbReference type="NCBI Taxonomy" id="151549"/>
    <lineage>
        <taxon>Eukaryota</taxon>
        <taxon>Metazoa</taxon>
        <taxon>Ecdysozoa</taxon>
        <taxon>Arthropoda</taxon>
        <taxon>Hexapoda</taxon>
        <taxon>Insecta</taxon>
        <taxon>Pterygota</taxon>
        <taxon>Neoptera</taxon>
        <taxon>Endopterygota</taxon>
        <taxon>Lepidoptera</taxon>
        <taxon>Glossata</taxon>
        <taxon>Ditrysia</taxon>
        <taxon>Tineoidea</taxon>
        <taxon>Psychidae</taxon>
        <taxon>Oiketicinae</taxon>
        <taxon>Eumeta</taxon>
    </lineage>
</organism>
<evidence type="ECO:0000256" key="11">
    <source>
        <dbReference type="ARBA" id="ARBA00023170"/>
    </source>
</evidence>
<dbReference type="PRINTS" id="PR00237">
    <property type="entry name" value="GPCRRHODOPSN"/>
</dbReference>
<keyword evidence="7 17" id="KW-1133">Transmembrane helix</keyword>
<evidence type="ECO:0000256" key="5">
    <source>
        <dbReference type="ARBA" id="ARBA00022692"/>
    </source>
</evidence>
<evidence type="ECO:0000256" key="1">
    <source>
        <dbReference type="ARBA" id="ARBA00004141"/>
    </source>
</evidence>
<dbReference type="STRING" id="151549.A0A4C1X6Q1"/>
<dbReference type="GO" id="GO:0004930">
    <property type="term" value="F:G protein-coupled receptor activity"/>
    <property type="evidence" value="ECO:0007669"/>
    <property type="project" value="UniProtKB-KW"/>
</dbReference>
<evidence type="ECO:0000256" key="4">
    <source>
        <dbReference type="ARBA" id="ARBA00022606"/>
    </source>
</evidence>
<dbReference type="SUPFAM" id="SSF81321">
    <property type="entry name" value="Family A G protein-coupled receptor-like"/>
    <property type="match status" value="1"/>
</dbReference>
<proteinExistence type="inferred from homology"/>
<dbReference type="GO" id="GO:0007601">
    <property type="term" value="P:visual perception"/>
    <property type="evidence" value="ECO:0007669"/>
    <property type="project" value="UniProtKB-KW"/>
</dbReference>
<dbReference type="AlphaFoldDB" id="A0A4C1X6Q1"/>
<protein>
    <submittedName>
        <fullName evidence="19">Rhodopsin</fullName>
    </submittedName>
</protein>
<keyword evidence="9 15" id="KW-0297">G-protein coupled receptor</keyword>
<keyword evidence="11 15" id="KW-0675">Receptor</keyword>
<feature type="region of interest" description="Disordered" evidence="16">
    <location>
        <begin position="447"/>
        <end position="471"/>
    </location>
</feature>
<dbReference type="Pfam" id="PF00001">
    <property type="entry name" value="7tm_1"/>
    <property type="match status" value="1"/>
</dbReference>
<feature type="transmembrane region" description="Helical" evidence="17">
    <location>
        <begin position="221"/>
        <end position="243"/>
    </location>
</feature>
<evidence type="ECO:0000256" key="12">
    <source>
        <dbReference type="ARBA" id="ARBA00023180"/>
    </source>
</evidence>
<keyword evidence="12" id="KW-0325">Glycoprotein</keyword>
<dbReference type="PROSITE" id="PS00237">
    <property type="entry name" value="G_PROTEIN_RECEP_F1_1"/>
    <property type="match status" value="1"/>
</dbReference>
<feature type="compositionally biased region" description="Polar residues" evidence="16">
    <location>
        <begin position="454"/>
        <end position="471"/>
    </location>
</feature>
<keyword evidence="14" id="KW-0844">Vision</keyword>
<evidence type="ECO:0000313" key="20">
    <source>
        <dbReference type="Proteomes" id="UP000299102"/>
    </source>
</evidence>
<dbReference type="PROSITE" id="PS00238">
    <property type="entry name" value="OPSIN"/>
    <property type="match status" value="1"/>
</dbReference>
<keyword evidence="20" id="KW-1185">Reference proteome</keyword>
<evidence type="ECO:0000256" key="15">
    <source>
        <dbReference type="RuleBase" id="RU000688"/>
    </source>
</evidence>
<evidence type="ECO:0000256" key="9">
    <source>
        <dbReference type="ARBA" id="ARBA00023040"/>
    </source>
</evidence>
<dbReference type="EMBL" id="BGZK01000762">
    <property type="protein sequence ID" value="GBP59476.1"/>
    <property type="molecule type" value="Genomic_DNA"/>
</dbReference>
<dbReference type="GO" id="GO:0007602">
    <property type="term" value="P:phototransduction"/>
    <property type="evidence" value="ECO:0007669"/>
    <property type="project" value="UniProtKB-KW"/>
</dbReference>
<name>A0A4C1X6Q1_EUMVA</name>
<comment type="subcellular location">
    <subcellularLocation>
        <location evidence="1">Membrane</location>
        <topology evidence="1">Multi-pass membrane protein</topology>
    </subcellularLocation>
</comment>
<evidence type="ECO:0000256" key="7">
    <source>
        <dbReference type="ARBA" id="ARBA00022989"/>
    </source>
</evidence>
<comment type="caution">
    <text evidence="19">The sequence shown here is derived from an EMBL/GenBank/DDBJ whole genome shotgun (WGS) entry which is preliminary data.</text>
</comment>
<keyword evidence="3" id="KW-0600">Photoreceptor protein</keyword>
<evidence type="ECO:0000259" key="18">
    <source>
        <dbReference type="PROSITE" id="PS50262"/>
    </source>
</evidence>
<evidence type="ECO:0000256" key="13">
    <source>
        <dbReference type="ARBA" id="ARBA00023224"/>
    </source>
</evidence>
<keyword evidence="10 17" id="KW-0472">Membrane</keyword>
<dbReference type="InterPro" id="IPR050125">
    <property type="entry name" value="GPCR_opsins"/>
</dbReference>
<comment type="similarity">
    <text evidence="2 15">Belongs to the G-protein coupled receptor 1 family.</text>
</comment>
<feature type="domain" description="G-protein coupled receptors family 1 profile" evidence="18">
    <location>
        <begin position="128"/>
        <end position="336"/>
    </location>
</feature>
<gene>
    <name evidence="19" type="primary">RHO</name>
    <name evidence="19" type="ORF">EVAR_35425_1</name>
</gene>
<accession>A0A4C1X6Q1</accession>
<sequence length="471" mass="53165">MLSLFYLLDSRLQYNARNSADMKLVIKVPQWRKIGMRERRRNDRGALNLRVASFAGNSERNFRALYCALSCVLEQYCGIHQSSFCSILFQVNSDLEQNGTRTVNRITVSSRQEQRQKKGKAIADHEGCTFYGFMGGLTGTTSIGTLAAIALDRYWAVVRPLEPLRALTAVRARLLAAAAWVYASAFAAIPALDVGVGRYVPEGYLTSCSFDYLTSEWPPRYFIFAFFCAAWLAPFCTISFCYLNILRVVVYSRNVAAKNQQQLSSRHIKEQTKRKAEVKLAVLVIAVIALFFVSWTPYAVVALLGIFGQKDIITPTMSMVPALFCKTAACINPFIYIITHPNFRKEICKMLHRGTSRRSRGTLRTTVYNTEVLKHRPSKDLSDTEVEMLEMKDIPYHNDRNVSDVPQEVKTIAGRVATREGSQRSISLKSFEDEAVAPPSWFAKPNFSKRRSFQKQSTKSIVSVNTDPTSK</sequence>
<keyword evidence="8" id="KW-0157">Chromophore</keyword>
<dbReference type="OrthoDB" id="10015560at2759"/>
<evidence type="ECO:0000256" key="16">
    <source>
        <dbReference type="SAM" id="MobiDB-lite"/>
    </source>
</evidence>
<dbReference type="Gene3D" id="1.20.1070.10">
    <property type="entry name" value="Rhodopsin 7-helix transmembrane proteins"/>
    <property type="match status" value="1"/>
</dbReference>
<feature type="transmembrane region" description="Helical" evidence="17">
    <location>
        <begin position="130"/>
        <end position="151"/>
    </location>
</feature>
<evidence type="ECO:0000256" key="2">
    <source>
        <dbReference type="ARBA" id="ARBA00010663"/>
    </source>
</evidence>
<feature type="transmembrane region" description="Helical" evidence="17">
    <location>
        <begin position="172"/>
        <end position="192"/>
    </location>
</feature>
<reference evidence="19 20" key="1">
    <citation type="journal article" date="2019" name="Commun. Biol.">
        <title>The bagworm genome reveals a unique fibroin gene that provides high tensile strength.</title>
        <authorList>
            <person name="Kono N."/>
            <person name="Nakamura H."/>
            <person name="Ohtoshi R."/>
            <person name="Tomita M."/>
            <person name="Numata K."/>
            <person name="Arakawa K."/>
        </authorList>
    </citation>
    <scope>NUCLEOTIDE SEQUENCE [LARGE SCALE GENOMIC DNA]</scope>
</reference>
<feature type="transmembrane region" description="Helical" evidence="17">
    <location>
        <begin position="319"/>
        <end position="339"/>
    </location>
</feature>
<dbReference type="PROSITE" id="PS50262">
    <property type="entry name" value="G_PROTEIN_RECEP_F1_2"/>
    <property type="match status" value="1"/>
</dbReference>
<dbReference type="PANTHER" id="PTHR24240">
    <property type="entry name" value="OPSIN"/>
    <property type="match status" value="1"/>
</dbReference>
<keyword evidence="6" id="KW-0681">Retinal protein</keyword>
<dbReference type="Proteomes" id="UP000299102">
    <property type="component" value="Unassembled WGS sequence"/>
</dbReference>
<keyword evidence="5 15" id="KW-0812">Transmembrane</keyword>
<dbReference type="GO" id="GO:0016020">
    <property type="term" value="C:membrane"/>
    <property type="evidence" value="ECO:0007669"/>
    <property type="project" value="UniProtKB-SubCell"/>
</dbReference>
<evidence type="ECO:0000256" key="10">
    <source>
        <dbReference type="ARBA" id="ARBA00023136"/>
    </source>
</evidence>